<feature type="transmembrane region" description="Helical" evidence="5">
    <location>
        <begin position="583"/>
        <end position="600"/>
    </location>
</feature>
<keyword evidence="4 5" id="KW-0472">Membrane</keyword>
<dbReference type="AlphaFoldDB" id="A0A016VKZ6"/>
<dbReference type="InterPro" id="IPR000477">
    <property type="entry name" value="RT_dom"/>
</dbReference>
<gene>
    <name evidence="7" type="primary">Acey_s0008.g269</name>
    <name evidence="7" type="synonym">Acey-B0303.11</name>
    <name evidence="7" type="ORF">Y032_0008g269</name>
</gene>
<accession>A0A016VKZ6</accession>
<dbReference type="PANTHER" id="PTHR11827:SF7">
    <property type="entry name" value="SOLUTE CARRIER FAMILY 12 PROTEIN B0303.11"/>
    <property type="match status" value="1"/>
</dbReference>
<dbReference type="GO" id="GO:0015379">
    <property type="term" value="F:potassium:chloride symporter activity"/>
    <property type="evidence" value="ECO:0007669"/>
    <property type="project" value="TreeGrafter"/>
</dbReference>
<organism evidence="7 8">
    <name type="scientific">Ancylostoma ceylanicum</name>
    <dbReference type="NCBI Taxonomy" id="53326"/>
    <lineage>
        <taxon>Eukaryota</taxon>
        <taxon>Metazoa</taxon>
        <taxon>Ecdysozoa</taxon>
        <taxon>Nematoda</taxon>
        <taxon>Chromadorea</taxon>
        <taxon>Rhabditida</taxon>
        <taxon>Rhabditina</taxon>
        <taxon>Rhabditomorpha</taxon>
        <taxon>Strongyloidea</taxon>
        <taxon>Ancylostomatidae</taxon>
        <taxon>Ancylostomatinae</taxon>
        <taxon>Ancylostoma</taxon>
    </lineage>
</organism>
<dbReference type="SUPFAM" id="SSF56672">
    <property type="entry name" value="DNA/RNA polymerases"/>
    <property type="match status" value="1"/>
</dbReference>
<dbReference type="Proteomes" id="UP000024635">
    <property type="component" value="Unassembled WGS sequence"/>
</dbReference>
<evidence type="ECO:0000256" key="1">
    <source>
        <dbReference type="ARBA" id="ARBA00004141"/>
    </source>
</evidence>
<dbReference type="GO" id="GO:1990573">
    <property type="term" value="P:potassium ion import across plasma membrane"/>
    <property type="evidence" value="ECO:0007669"/>
    <property type="project" value="TreeGrafter"/>
</dbReference>
<comment type="caution">
    <text evidence="7">The sequence shown here is derived from an EMBL/GenBank/DDBJ whole genome shotgun (WGS) entry which is preliminary data.</text>
</comment>
<dbReference type="OrthoDB" id="2020542at2759"/>
<evidence type="ECO:0000256" key="4">
    <source>
        <dbReference type="ARBA" id="ARBA00023136"/>
    </source>
</evidence>
<feature type="transmembrane region" description="Helical" evidence="5">
    <location>
        <begin position="606"/>
        <end position="627"/>
    </location>
</feature>
<dbReference type="Gene3D" id="1.20.1740.10">
    <property type="entry name" value="Amino acid/polyamine transporter I"/>
    <property type="match status" value="1"/>
</dbReference>
<comment type="subcellular location">
    <subcellularLocation>
        <location evidence="1">Membrane</location>
        <topology evidence="1">Multi-pass membrane protein</topology>
    </subcellularLocation>
</comment>
<feature type="transmembrane region" description="Helical" evidence="5">
    <location>
        <begin position="639"/>
        <end position="658"/>
    </location>
</feature>
<dbReference type="GO" id="GO:0055075">
    <property type="term" value="P:potassium ion homeostasis"/>
    <property type="evidence" value="ECO:0007669"/>
    <property type="project" value="TreeGrafter"/>
</dbReference>
<reference evidence="8" key="1">
    <citation type="journal article" date="2015" name="Nat. Genet.">
        <title>The genome and transcriptome of the zoonotic hookworm Ancylostoma ceylanicum identify infection-specific gene families.</title>
        <authorList>
            <person name="Schwarz E.M."/>
            <person name="Hu Y."/>
            <person name="Antoshechkin I."/>
            <person name="Miller M.M."/>
            <person name="Sternberg P.W."/>
            <person name="Aroian R.V."/>
        </authorList>
    </citation>
    <scope>NUCLEOTIDE SEQUENCE</scope>
    <source>
        <strain evidence="8">HY135</strain>
    </source>
</reference>
<dbReference type="InterPro" id="IPR043502">
    <property type="entry name" value="DNA/RNA_pol_sf"/>
</dbReference>
<feature type="transmembrane region" description="Helical" evidence="5">
    <location>
        <begin position="484"/>
        <end position="504"/>
    </location>
</feature>
<evidence type="ECO:0000313" key="8">
    <source>
        <dbReference type="Proteomes" id="UP000024635"/>
    </source>
</evidence>
<dbReference type="Pfam" id="PF03522">
    <property type="entry name" value="SLC12"/>
    <property type="match status" value="1"/>
</dbReference>
<dbReference type="PANTHER" id="PTHR11827">
    <property type="entry name" value="SOLUTE CARRIER FAMILY 12, CATION COTRANSPORTERS"/>
    <property type="match status" value="1"/>
</dbReference>
<dbReference type="GO" id="GO:0016020">
    <property type="term" value="C:membrane"/>
    <property type="evidence" value="ECO:0007669"/>
    <property type="project" value="UniProtKB-SubCell"/>
</dbReference>
<dbReference type="EMBL" id="JARK01001344">
    <property type="protein sequence ID" value="EYC27961.1"/>
    <property type="molecule type" value="Genomic_DNA"/>
</dbReference>
<dbReference type="Pfam" id="PF00078">
    <property type="entry name" value="RVT_1"/>
    <property type="match status" value="1"/>
</dbReference>
<evidence type="ECO:0000256" key="3">
    <source>
        <dbReference type="ARBA" id="ARBA00022989"/>
    </source>
</evidence>
<keyword evidence="3 5" id="KW-1133">Transmembrane helix</keyword>
<feature type="transmembrane region" description="Helical" evidence="5">
    <location>
        <begin position="334"/>
        <end position="353"/>
    </location>
</feature>
<feature type="transmembrane region" description="Helical" evidence="5">
    <location>
        <begin position="72"/>
        <end position="97"/>
    </location>
</feature>
<evidence type="ECO:0000259" key="6">
    <source>
        <dbReference type="PROSITE" id="PS50878"/>
    </source>
</evidence>
<dbReference type="GO" id="GO:0055064">
    <property type="term" value="P:chloride ion homeostasis"/>
    <property type="evidence" value="ECO:0007669"/>
    <property type="project" value="TreeGrafter"/>
</dbReference>
<feature type="transmembrane region" description="Helical" evidence="5">
    <location>
        <begin position="524"/>
        <end position="544"/>
    </location>
</feature>
<dbReference type="InterPro" id="IPR018491">
    <property type="entry name" value="SLC12_C"/>
</dbReference>
<sequence length="1144" mass="127395">MSADYTSNDPLLASYGGIGQAFDSVEDLNGDGLDIASDHRRTWVHVFVRCLQHMIGVIIFIRIQWITEEVGLALTVGFIVLAAIVSILTTITISAFCTEQRNGFFATANSPFYDDITIDPRRGVRQGDTVSPKLFAATLEDVMRRLEWDNMGVRVDGRLLHHLRFADDIVFIKPNVSQAERMLADFDDACGKIGLQLNLTKTMFMRNGWVPDAPFSLNGTTISECSSYVYLGREVNMMNDLAPEVGRRKRAAWGAYKSIEDVVKKTKNTRLRAHLFNTTVLPALTYASETCALRRQDENAVSVTERFIERVMLGVTRLTQISTYCSPGVSAGIAVLYVVSNVIAYACFAVGFAETLVNFLRNAGFHMIDASANDMRIVSPLFCINVMVAGMLRSRENFRCRLGVLVLVALAATVQLLGLMMPSLIMQKRIDSTEFKASDYNPYGAKAMGFIVYFPAVTCIFAGLNMGGNFRNKKEDIFRGTSLALGVSSLAYLLMASLEAHFISTSSLVLETVTGSEKSLKATAVLKSLPVTLVALISMFYCAYTVMITAARTAQDVGRCPGLVPGWDKLTRGYGKEDNPRKAYVVISIAAVIISMLADFNRVASILTIYYLSTYCLLNYIAFMASLQTDKPMFRFFKRWVALFTSFLCVHLILAVSWELTNAAILTFFKFYIFIKWKQSQTKGDQKIVGSSYTTTLGGLKNMGRETAFGYKPQILVLTGNPATRPALVDFADNIVKGRSLLTCGYVIPFKPSGRIYMMTDKVDRQMSEWLTNRNILAYPAIIASEDQAEGAATLLQTTGIGKLRPNILMVGFKTKWEQGGVNNMDNINTFYEIVMNAFEKNVGVAIFRNSDIGFDLTERLKGKNSNAGPAADENGIDLDPYLQCNNSQTSQEASRKTSRVGGLIRNVTSFVRRAHPPAVSEANGDESKTKNRFQLVSKHSVIDPHDNELVVQLERFRTKVHKGTIDVWWLREDGGLTLLLPYLLTLPGTYLEGARIRVFVPGGIGDSVANDQKHMAALLKKFRIEATDLHVINTFGRPPSRETMTAFDQYVSRFKEDGSAQRGLISQEELQMFRGKTNRYLRTGELLQEHSREADLVVVTLPIPRRSAMSAALYMSWLEMMSRNLPPTLFVRGNRSSVLTYFD</sequence>
<protein>
    <recommendedName>
        <fullName evidence="6">Reverse transcriptase domain-containing protein</fullName>
    </recommendedName>
</protein>
<keyword evidence="8" id="KW-1185">Reference proteome</keyword>
<feature type="domain" description="Reverse transcriptase" evidence="6">
    <location>
        <begin position="1"/>
        <end position="222"/>
    </location>
</feature>
<name>A0A016VKZ6_9BILA</name>
<evidence type="ECO:0000313" key="7">
    <source>
        <dbReference type="EMBL" id="EYC27961.1"/>
    </source>
</evidence>
<feature type="transmembrane region" description="Helical" evidence="5">
    <location>
        <begin position="404"/>
        <end position="425"/>
    </location>
</feature>
<dbReference type="PROSITE" id="PS50878">
    <property type="entry name" value="RT_POL"/>
    <property type="match status" value="1"/>
</dbReference>
<evidence type="ECO:0000256" key="2">
    <source>
        <dbReference type="ARBA" id="ARBA00022692"/>
    </source>
</evidence>
<feature type="transmembrane region" description="Helical" evidence="5">
    <location>
        <begin position="373"/>
        <end position="392"/>
    </location>
</feature>
<keyword evidence="2 5" id="KW-0812">Transmembrane</keyword>
<dbReference type="Pfam" id="PF00324">
    <property type="entry name" value="AA_permease"/>
    <property type="match status" value="1"/>
</dbReference>
<feature type="transmembrane region" description="Helical" evidence="5">
    <location>
        <begin position="445"/>
        <end position="464"/>
    </location>
</feature>
<dbReference type="InterPro" id="IPR004842">
    <property type="entry name" value="SLC12A_fam"/>
</dbReference>
<dbReference type="GO" id="GO:0006884">
    <property type="term" value="P:cell volume homeostasis"/>
    <property type="evidence" value="ECO:0007669"/>
    <property type="project" value="TreeGrafter"/>
</dbReference>
<feature type="transmembrane region" description="Helical" evidence="5">
    <location>
        <begin position="46"/>
        <end position="66"/>
    </location>
</feature>
<dbReference type="InterPro" id="IPR004841">
    <property type="entry name" value="AA-permease/SLC12A_dom"/>
</dbReference>
<evidence type="ECO:0000256" key="5">
    <source>
        <dbReference type="SAM" id="Phobius"/>
    </source>
</evidence>
<proteinExistence type="predicted"/>
<dbReference type="STRING" id="53326.A0A016VKZ6"/>